<protein>
    <submittedName>
        <fullName evidence="3">Aspartic proteinase</fullName>
    </submittedName>
</protein>
<dbReference type="EMBL" id="CP097511">
    <property type="protein sequence ID" value="URE44423.1"/>
    <property type="molecule type" value="Genomic_DNA"/>
</dbReference>
<dbReference type="InterPro" id="IPR021109">
    <property type="entry name" value="Peptidase_aspartic_dom_sf"/>
</dbReference>
<dbReference type="PANTHER" id="PTHR47967">
    <property type="entry name" value="OS07G0603500 PROTEIN-RELATED"/>
    <property type="match status" value="1"/>
</dbReference>
<keyword evidence="2" id="KW-0378">Hydrolase</keyword>
<proteinExistence type="predicted"/>
<evidence type="ECO:0000256" key="1">
    <source>
        <dbReference type="ARBA" id="ARBA00022670"/>
    </source>
</evidence>
<keyword evidence="4" id="KW-1185">Reference proteome</keyword>
<organism evidence="3 4">
    <name type="scientific">Musa troglodytarum</name>
    <name type="common">fe'i banana</name>
    <dbReference type="NCBI Taxonomy" id="320322"/>
    <lineage>
        <taxon>Eukaryota</taxon>
        <taxon>Viridiplantae</taxon>
        <taxon>Streptophyta</taxon>
        <taxon>Embryophyta</taxon>
        <taxon>Tracheophyta</taxon>
        <taxon>Spermatophyta</taxon>
        <taxon>Magnoliopsida</taxon>
        <taxon>Liliopsida</taxon>
        <taxon>Zingiberales</taxon>
        <taxon>Musaceae</taxon>
        <taxon>Musa</taxon>
    </lineage>
</organism>
<dbReference type="Proteomes" id="UP001055439">
    <property type="component" value="Chromosome 9"/>
</dbReference>
<name>A0A9E7L3B9_9LILI</name>
<dbReference type="PANTHER" id="PTHR47967:SF23">
    <property type="entry name" value="OS04G0448300 PROTEIN"/>
    <property type="match status" value="1"/>
</dbReference>
<dbReference type="GO" id="GO:0005576">
    <property type="term" value="C:extracellular region"/>
    <property type="evidence" value="ECO:0007669"/>
    <property type="project" value="TreeGrafter"/>
</dbReference>
<keyword evidence="1" id="KW-0645">Protease</keyword>
<reference evidence="3" key="1">
    <citation type="submission" date="2022-05" db="EMBL/GenBank/DDBJ databases">
        <title>The Musa troglodytarum L. genome provides insights into the mechanism of non-climacteric behaviour and enrichment of carotenoids.</title>
        <authorList>
            <person name="Wang J."/>
        </authorList>
    </citation>
    <scope>NUCLEOTIDE SEQUENCE</scope>
    <source>
        <tissue evidence="3">Leaf</tissue>
    </source>
</reference>
<dbReference type="InterPro" id="IPR051708">
    <property type="entry name" value="Plant_Aspart_Prot_A1"/>
</dbReference>
<dbReference type="GO" id="GO:0006508">
    <property type="term" value="P:proteolysis"/>
    <property type="evidence" value="ECO:0007669"/>
    <property type="project" value="UniProtKB-KW"/>
</dbReference>
<dbReference type="Gene3D" id="2.40.70.10">
    <property type="entry name" value="Acid Proteases"/>
    <property type="match status" value="2"/>
</dbReference>
<dbReference type="OrthoDB" id="641566at2759"/>
<evidence type="ECO:0000313" key="4">
    <source>
        <dbReference type="Proteomes" id="UP001055439"/>
    </source>
</evidence>
<sequence length="255" mass="26807">MEFQAFSMLRNLVNGEKAYAEGIIMLQSALNLRNNLLPLELVQQNIHVVYDLAGGRLSFEPETFGCSTVNKAGAETSPSFCHSAGNRGMARGPLSPVSQLGEERFSYCFASDDTTTALLVGSSANPSPQAASTPFVSSHSPLYYLSLQGISVGATLLPIPTTTLVLKPNGTGGLTGLPVVAVSAYDLCVSLAPDQRGVAVPSLAFHFDGGGYGLRGGELLACGSERRLDVLGNLEASVQLLHLGQLSTAEHARRL</sequence>
<dbReference type="GO" id="GO:0008233">
    <property type="term" value="F:peptidase activity"/>
    <property type="evidence" value="ECO:0007669"/>
    <property type="project" value="UniProtKB-KW"/>
</dbReference>
<accession>A0A9E7L3B9</accession>
<evidence type="ECO:0000313" key="3">
    <source>
        <dbReference type="EMBL" id="URE44423.1"/>
    </source>
</evidence>
<dbReference type="AlphaFoldDB" id="A0A9E7L3B9"/>
<gene>
    <name evidence="3" type="ORF">MUK42_14436</name>
</gene>
<evidence type="ECO:0000256" key="2">
    <source>
        <dbReference type="ARBA" id="ARBA00022801"/>
    </source>
</evidence>
<dbReference type="SUPFAM" id="SSF50630">
    <property type="entry name" value="Acid proteases"/>
    <property type="match status" value="1"/>
</dbReference>